<keyword evidence="3" id="KW-1185">Reference proteome</keyword>
<gene>
    <name evidence="2" type="ORF">GN244_ATG02093</name>
</gene>
<keyword evidence="1" id="KW-1133">Transmembrane helix</keyword>
<organism evidence="2 3">
    <name type="scientific">Phytophthora infestans</name>
    <name type="common">Potato late blight agent</name>
    <name type="synonym">Botrytis infestans</name>
    <dbReference type="NCBI Taxonomy" id="4787"/>
    <lineage>
        <taxon>Eukaryota</taxon>
        <taxon>Sar</taxon>
        <taxon>Stramenopiles</taxon>
        <taxon>Oomycota</taxon>
        <taxon>Peronosporomycetes</taxon>
        <taxon>Peronosporales</taxon>
        <taxon>Peronosporaceae</taxon>
        <taxon>Phytophthora</taxon>
    </lineage>
</organism>
<protein>
    <recommendedName>
        <fullName evidence="4">Secreted RxLR effector peptide protein</fullName>
    </recommendedName>
</protein>
<keyword evidence="1" id="KW-0812">Transmembrane</keyword>
<evidence type="ECO:0000313" key="2">
    <source>
        <dbReference type="EMBL" id="KAF4045640.1"/>
    </source>
</evidence>
<proteinExistence type="predicted"/>
<name>A0A833TLY6_PHYIN</name>
<dbReference type="AlphaFoldDB" id="A0A833TLY6"/>
<evidence type="ECO:0000256" key="1">
    <source>
        <dbReference type="SAM" id="Phobius"/>
    </source>
</evidence>
<feature type="transmembrane region" description="Helical" evidence="1">
    <location>
        <begin position="78"/>
        <end position="99"/>
    </location>
</feature>
<sequence length="103" mass="11417">MKASPELATALKNPNVNKAFTEVAKQPGFFQSLKSNVKLNRLAGVLRRRPTEFTSRQVTNVGHLAVTTSSSGAWAKVWVKYGAIFLFVVGIIFLFKMVFRAKS</sequence>
<evidence type="ECO:0008006" key="4">
    <source>
        <dbReference type="Google" id="ProtNLM"/>
    </source>
</evidence>
<comment type="caution">
    <text evidence="2">The sequence shown here is derived from an EMBL/GenBank/DDBJ whole genome shotgun (WGS) entry which is preliminary data.</text>
</comment>
<dbReference type="Proteomes" id="UP000602510">
    <property type="component" value="Unassembled WGS sequence"/>
</dbReference>
<evidence type="ECO:0000313" key="3">
    <source>
        <dbReference type="Proteomes" id="UP000602510"/>
    </source>
</evidence>
<reference evidence="2" key="1">
    <citation type="submission" date="2020-04" db="EMBL/GenBank/DDBJ databases">
        <title>Hybrid Assembly of Korean Phytophthora infestans isolates.</title>
        <authorList>
            <person name="Prokchorchik M."/>
            <person name="Lee Y."/>
            <person name="Seo J."/>
            <person name="Cho J.-H."/>
            <person name="Park Y.-E."/>
            <person name="Jang D.-C."/>
            <person name="Im J.-S."/>
            <person name="Choi J.-G."/>
            <person name="Park H.-J."/>
            <person name="Lee G.-B."/>
            <person name="Lee Y.-G."/>
            <person name="Hong S.-Y."/>
            <person name="Cho K."/>
            <person name="Sohn K.H."/>
        </authorList>
    </citation>
    <scope>NUCLEOTIDE SEQUENCE</scope>
    <source>
        <strain evidence="2">KR_1_A1</strain>
    </source>
</reference>
<keyword evidence="1" id="KW-0472">Membrane</keyword>
<accession>A0A833TLY6</accession>
<dbReference type="EMBL" id="WSZM01000043">
    <property type="protein sequence ID" value="KAF4045640.1"/>
    <property type="molecule type" value="Genomic_DNA"/>
</dbReference>